<dbReference type="SMART" id="SM00304">
    <property type="entry name" value="HAMP"/>
    <property type="match status" value="1"/>
</dbReference>
<evidence type="ECO:0000313" key="10">
    <source>
        <dbReference type="Proteomes" id="UP001139179"/>
    </source>
</evidence>
<dbReference type="Pfam" id="PF06580">
    <property type="entry name" value="His_kinase"/>
    <property type="match status" value="1"/>
</dbReference>
<comment type="caution">
    <text evidence="9">The sequence shown here is derived from an EMBL/GenBank/DDBJ whole genome shotgun (WGS) entry which is preliminary data.</text>
</comment>
<dbReference type="InterPro" id="IPR036890">
    <property type="entry name" value="HATPase_C_sf"/>
</dbReference>
<feature type="transmembrane region" description="Helical" evidence="7">
    <location>
        <begin position="291"/>
        <end position="314"/>
    </location>
</feature>
<keyword evidence="5 9" id="KW-0418">Kinase</keyword>
<dbReference type="GO" id="GO:0005886">
    <property type="term" value="C:plasma membrane"/>
    <property type="evidence" value="ECO:0007669"/>
    <property type="project" value="UniProtKB-SubCell"/>
</dbReference>
<dbReference type="Gene3D" id="6.10.340.10">
    <property type="match status" value="1"/>
</dbReference>
<evidence type="ECO:0000256" key="6">
    <source>
        <dbReference type="ARBA" id="ARBA00023136"/>
    </source>
</evidence>
<keyword evidence="6 7" id="KW-0472">Membrane</keyword>
<protein>
    <submittedName>
        <fullName evidence="9">Sensor histidine kinase</fullName>
    </submittedName>
</protein>
<dbReference type="PANTHER" id="PTHR34220:SF7">
    <property type="entry name" value="SENSOR HISTIDINE KINASE YPDA"/>
    <property type="match status" value="1"/>
</dbReference>
<feature type="domain" description="HAMP" evidence="8">
    <location>
        <begin position="316"/>
        <end position="368"/>
    </location>
</feature>
<dbReference type="SUPFAM" id="SSF158472">
    <property type="entry name" value="HAMP domain-like"/>
    <property type="match status" value="1"/>
</dbReference>
<evidence type="ECO:0000259" key="8">
    <source>
        <dbReference type="PROSITE" id="PS50885"/>
    </source>
</evidence>
<dbReference type="EMBL" id="JAMBOL010000007">
    <property type="protein sequence ID" value="MCM3714454.1"/>
    <property type="molecule type" value="Genomic_DNA"/>
</dbReference>
<evidence type="ECO:0000256" key="4">
    <source>
        <dbReference type="ARBA" id="ARBA00022679"/>
    </source>
</evidence>
<dbReference type="InterPro" id="IPR010559">
    <property type="entry name" value="Sig_transdc_His_kin_internal"/>
</dbReference>
<keyword evidence="7" id="KW-0812">Transmembrane</keyword>
<dbReference type="PANTHER" id="PTHR34220">
    <property type="entry name" value="SENSOR HISTIDINE KINASE YPDA"/>
    <property type="match status" value="1"/>
</dbReference>
<dbReference type="CDD" id="cd06225">
    <property type="entry name" value="HAMP"/>
    <property type="match status" value="1"/>
</dbReference>
<keyword evidence="4" id="KW-0808">Transferase</keyword>
<sequence>MRTFVNRWIGKMRLQTKMIVSVSLILLISSLITGYLSYLTHLSIAEKEISDQILQKVEQVSARIDLKLDELYRFSNSILFHPNVENLLSASNSGEGVSYNDIMTFDQVLNKMLLDNTDVYSVHIYNNAGQQYKPTHSYQFKELNRQLYQKVKNKLESTDGEMIWMSDNLTTYEGRNQDVIIATRKIKSNRLEDEGMLVIVLNVRSLFTILSELVVEESDTVYLYNGEHELIYKNTDKEMTGGSGNGSQLSTVFKEEVNGTRYLGATVQSEKTGFILSSHSSMAKLHEKSKMIFNVIVVSGIVSIFIAVLLILFTSHRLLRPIKRLLNGMRRVREGQLDYRIEVHSSDELSYIGNSFNSMTEHVSKLIEDVYEKQLMQREAELTALQAQLNPHFLYNTLDMLRSKLYLQDDYENADLIVSLSQMLRYSLEPASTRSTLKDEIKQIQNYLLLQKARYEEELEIKIDIDEEVQSCHILRLLLQPIVENAFVHGFYDQDEKRISIRGFKQEGHLIIEISDNGCGMKQETVARILGKNTSSMADTKKRIGIHNVIRRIELVYGEGSFLEIESEEGKGTKVRMTLPFEGDYHLVEKRDVS</sequence>
<evidence type="ECO:0000313" key="9">
    <source>
        <dbReference type="EMBL" id="MCM3714454.1"/>
    </source>
</evidence>
<dbReference type="Pfam" id="PF02518">
    <property type="entry name" value="HATPase_c"/>
    <property type="match status" value="1"/>
</dbReference>
<dbReference type="PROSITE" id="PS50885">
    <property type="entry name" value="HAMP"/>
    <property type="match status" value="1"/>
</dbReference>
<keyword evidence="10" id="KW-1185">Reference proteome</keyword>
<evidence type="ECO:0000256" key="3">
    <source>
        <dbReference type="ARBA" id="ARBA00022553"/>
    </source>
</evidence>
<keyword evidence="2" id="KW-1003">Cell membrane</keyword>
<dbReference type="SMART" id="SM00387">
    <property type="entry name" value="HATPase_c"/>
    <property type="match status" value="1"/>
</dbReference>
<name>A0A9X2IN05_9BACI</name>
<dbReference type="InterPro" id="IPR003660">
    <property type="entry name" value="HAMP_dom"/>
</dbReference>
<dbReference type="Pfam" id="PF00672">
    <property type="entry name" value="HAMP"/>
    <property type="match status" value="1"/>
</dbReference>
<proteinExistence type="predicted"/>
<evidence type="ECO:0000256" key="7">
    <source>
        <dbReference type="SAM" id="Phobius"/>
    </source>
</evidence>
<dbReference type="SUPFAM" id="SSF55874">
    <property type="entry name" value="ATPase domain of HSP90 chaperone/DNA topoisomerase II/histidine kinase"/>
    <property type="match status" value="1"/>
</dbReference>
<gene>
    <name evidence="9" type="ORF">M3202_10180</name>
</gene>
<keyword evidence="7" id="KW-1133">Transmembrane helix</keyword>
<dbReference type="RefSeq" id="WP_251223234.1">
    <property type="nucleotide sequence ID" value="NZ_JAMBOL010000007.1"/>
</dbReference>
<organism evidence="9 10">
    <name type="scientific">Halalkalibacter oceani</name>
    <dbReference type="NCBI Taxonomy" id="1653776"/>
    <lineage>
        <taxon>Bacteria</taxon>
        <taxon>Bacillati</taxon>
        <taxon>Bacillota</taxon>
        <taxon>Bacilli</taxon>
        <taxon>Bacillales</taxon>
        <taxon>Bacillaceae</taxon>
        <taxon>Halalkalibacter</taxon>
    </lineage>
</organism>
<dbReference type="GO" id="GO:0000155">
    <property type="term" value="F:phosphorelay sensor kinase activity"/>
    <property type="evidence" value="ECO:0007669"/>
    <property type="project" value="InterPro"/>
</dbReference>
<evidence type="ECO:0000256" key="1">
    <source>
        <dbReference type="ARBA" id="ARBA00004651"/>
    </source>
</evidence>
<evidence type="ECO:0000256" key="2">
    <source>
        <dbReference type="ARBA" id="ARBA00022475"/>
    </source>
</evidence>
<dbReference type="Proteomes" id="UP001139179">
    <property type="component" value="Unassembled WGS sequence"/>
</dbReference>
<evidence type="ECO:0000256" key="5">
    <source>
        <dbReference type="ARBA" id="ARBA00022777"/>
    </source>
</evidence>
<dbReference type="InterPro" id="IPR003594">
    <property type="entry name" value="HATPase_dom"/>
</dbReference>
<reference evidence="9" key="1">
    <citation type="submission" date="2022-05" db="EMBL/GenBank/DDBJ databases">
        <title>Comparative Genomics of Spacecraft Associated Microbes.</title>
        <authorList>
            <person name="Tran M.T."/>
            <person name="Wright A."/>
            <person name="Seuylemezian A."/>
            <person name="Eisen J."/>
            <person name="Coil D."/>
        </authorList>
    </citation>
    <scope>NUCLEOTIDE SEQUENCE</scope>
    <source>
        <strain evidence="9">214.1.1</strain>
    </source>
</reference>
<dbReference type="Gene3D" id="3.30.565.10">
    <property type="entry name" value="Histidine kinase-like ATPase, C-terminal domain"/>
    <property type="match status" value="1"/>
</dbReference>
<dbReference type="AlphaFoldDB" id="A0A9X2IN05"/>
<accession>A0A9X2IN05</accession>
<keyword evidence="3" id="KW-0597">Phosphoprotein</keyword>
<dbReference type="InterPro" id="IPR050640">
    <property type="entry name" value="Bact_2-comp_sensor_kinase"/>
</dbReference>
<comment type="subcellular location">
    <subcellularLocation>
        <location evidence="1">Cell membrane</location>
        <topology evidence="1">Multi-pass membrane protein</topology>
    </subcellularLocation>
</comment>